<keyword evidence="2" id="KW-0677">Repeat</keyword>
<dbReference type="GO" id="GO:0048731">
    <property type="term" value="P:system development"/>
    <property type="evidence" value="ECO:0007669"/>
    <property type="project" value="UniProtKB-ARBA"/>
</dbReference>
<dbReference type="InterPro" id="IPR011990">
    <property type="entry name" value="TPR-like_helical_dom_sf"/>
</dbReference>
<dbReference type="SUPFAM" id="SSF48452">
    <property type="entry name" value="TPR-like"/>
    <property type="match status" value="2"/>
</dbReference>
<organism evidence="4">
    <name type="scientific">Rhizophora mucronata</name>
    <name type="common">Asiatic mangrove</name>
    <dbReference type="NCBI Taxonomy" id="61149"/>
    <lineage>
        <taxon>Eukaryota</taxon>
        <taxon>Viridiplantae</taxon>
        <taxon>Streptophyta</taxon>
        <taxon>Embryophyta</taxon>
        <taxon>Tracheophyta</taxon>
        <taxon>Spermatophyta</taxon>
        <taxon>Magnoliopsida</taxon>
        <taxon>eudicotyledons</taxon>
        <taxon>Gunneridae</taxon>
        <taxon>Pentapetalae</taxon>
        <taxon>rosids</taxon>
        <taxon>fabids</taxon>
        <taxon>Malpighiales</taxon>
        <taxon>Rhizophoraceae</taxon>
        <taxon>Rhizophora</taxon>
    </lineage>
</organism>
<dbReference type="InterPro" id="IPR046960">
    <property type="entry name" value="PPR_At4g14850-like_plant"/>
</dbReference>
<feature type="repeat" description="PPR" evidence="3">
    <location>
        <begin position="394"/>
        <end position="428"/>
    </location>
</feature>
<dbReference type="AlphaFoldDB" id="A0A2P2L1E7"/>
<comment type="similarity">
    <text evidence="1">Belongs to the PPR family. PCMP-H subfamily.</text>
</comment>
<dbReference type="EMBL" id="GGEC01031303">
    <property type="protein sequence ID" value="MBX11787.1"/>
    <property type="molecule type" value="Transcribed_RNA"/>
</dbReference>
<evidence type="ECO:0000256" key="3">
    <source>
        <dbReference type="PROSITE-ProRule" id="PRU00708"/>
    </source>
</evidence>
<dbReference type="EMBL" id="GGEC01031304">
    <property type="protein sequence ID" value="MBX11788.1"/>
    <property type="molecule type" value="Transcribed_RNA"/>
</dbReference>
<evidence type="ECO:0000313" key="4">
    <source>
        <dbReference type="EMBL" id="MBX11789.1"/>
    </source>
</evidence>
<dbReference type="PANTHER" id="PTHR47926">
    <property type="entry name" value="PENTATRICOPEPTIDE REPEAT-CONTAINING PROTEIN"/>
    <property type="match status" value="1"/>
</dbReference>
<reference evidence="4" key="1">
    <citation type="submission" date="2018-02" db="EMBL/GenBank/DDBJ databases">
        <title>Rhizophora mucronata_Transcriptome.</title>
        <authorList>
            <person name="Meera S.P."/>
            <person name="Sreeshan A."/>
            <person name="Augustine A."/>
        </authorList>
    </citation>
    <scope>NUCLEOTIDE SEQUENCE</scope>
    <source>
        <tissue evidence="4">Leaf</tissue>
    </source>
</reference>
<accession>A0A2P2L1E7</accession>
<feature type="repeat" description="PPR" evidence="3">
    <location>
        <begin position="132"/>
        <end position="166"/>
    </location>
</feature>
<feature type="repeat" description="PPR" evidence="3">
    <location>
        <begin position="258"/>
        <end position="292"/>
    </location>
</feature>
<dbReference type="Gene3D" id="1.25.40.10">
    <property type="entry name" value="Tetratricopeptide repeat domain"/>
    <property type="match status" value="4"/>
</dbReference>
<dbReference type="NCBIfam" id="TIGR00756">
    <property type="entry name" value="PPR"/>
    <property type="match status" value="6"/>
</dbReference>
<dbReference type="PANTHER" id="PTHR47926:SF484">
    <property type="entry name" value="PENTATRICOPEPTIDE REPEAT-CONTAINING PROTEIN"/>
    <property type="match status" value="1"/>
</dbReference>
<protein>
    <submittedName>
        <fullName evidence="4">Uncharacterized protein MANES_02G174200</fullName>
    </submittedName>
</protein>
<dbReference type="Pfam" id="PF01535">
    <property type="entry name" value="PPR"/>
    <property type="match status" value="5"/>
</dbReference>
<dbReference type="EMBL" id="GGEC01031305">
    <property type="protein sequence ID" value="MBX11789.1"/>
    <property type="molecule type" value="Transcribed_RNA"/>
</dbReference>
<dbReference type="Pfam" id="PF13041">
    <property type="entry name" value="PPR_2"/>
    <property type="match status" value="2"/>
</dbReference>
<dbReference type="FunFam" id="1.25.40.10:FF:000333">
    <property type="entry name" value="Pentatricopeptide repeat-containing protein"/>
    <property type="match status" value="1"/>
</dbReference>
<dbReference type="FunFam" id="1.25.40.10:FF:000345">
    <property type="entry name" value="Pentatricopeptide repeat-containing protein"/>
    <property type="match status" value="1"/>
</dbReference>
<evidence type="ECO:0000256" key="1">
    <source>
        <dbReference type="ARBA" id="ARBA00006643"/>
    </source>
</evidence>
<dbReference type="GO" id="GO:0003723">
    <property type="term" value="F:RNA binding"/>
    <property type="evidence" value="ECO:0007669"/>
    <property type="project" value="InterPro"/>
</dbReference>
<dbReference type="EMBL" id="GGEC01031299">
    <property type="protein sequence ID" value="MBX11783.1"/>
    <property type="molecule type" value="Transcribed_RNA"/>
</dbReference>
<name>A0A2P2L1E7_RHIMU</name>
<dbReference type="Pfam" id="PF20431">
    <property type="entry name" value="E_motif"/>
    <property type="match status" value="1"/>
</dbReference>
<feature type="repeat" description="PPR" evidence="3">
    <location>
        <begin position="359"/>
        <end position="393"/>
    </location>
</feature>
<feature type="repeat" description="PPR" evidence="3">
    <location>
        <begin position="227"/>
        <end position="257"/>
    </location>
</feature>
<dbReference type="InterPro" id="IPR046848">
    <property type="entry name" value="E_motif"/>
</dbReference>
<dbReference type="GO" id="GO:0009451">
    <property type="term" value="P:RNA modification"/>
    <property type="evidence" value="ECO:0007669"/>
    <property type="project" value="InterPro"/>
</dbReference>
<sequence length="547" mass="61079">MVMVSEIRQEYKDNPLQETQNNGYQIQQSLESRNQLGKLVIKHISQDSPREALMLYQQIRRKGPYFLGIVPLILKACASMSLPTYGKSLHGEAIKNGGDSDVLVGTSLIDMYGKCGDVKDSRKMFDCMPERTVVTWNAMIGGYIRNGDMESASRIFGEMPTRSPVTWNEMIGGFAKSGDLVKARCMFDQMPSELRNVVTWTVMVDGYASKGEMAAARPLFENMPERNFFVWSSMISGYCKIGDVKEARDIFDQIPARNLVNWNALISGYTQNGFAEEALEAFRKMQDEGFEPNEVTVVSILSACSQLGLLDVGKDIHLMINNTGIKLNQFVENALIDMYAKCGDLANARLIFETMECRNVACWNSIISGLATHGQSEEAVEFFRKMEELNEKPDEITFLSLLSACAHGGLADEGLEIFSKMEKYGLVASIKHCGCVVDLLGRVGRLQDAHDFIKKMPMKPNDAVWGAFLGACHIYSDKNMAEKVLEEVGTPDFTLDSSNDSHYVLMSNIFAASDSWEKAERVRMEMVNKGLEKTLGHSSLVLVKTEM</sequence>
<evidence type="ECO:0000256" key="2">
    <source>
        <dbReference type="ARBA" id="ARBA00022737"/>
    </source>
</evidence>
<proteinExistence type="inferred from homology"/>
<feature type="repeat" description="PPR" evidence="3">
    <location>
        <begin position="196"/>
        <end position="226"/>
    </location>
</feature>
<dbReference type="FunFam" id="1.25.40.10:FF:000125">
    <property type="entry name" value="Pentatricopeptide repeat-containing protein"/>
    <property type="match status" value="1"/>
</dbReference>
<dbReference type="PROSITE" id="PS51375">
    <property type="entry name" value="PPR"/>
    <property type="match status" value="6"/>
</dbReference>
<dbReference type="InterPro" id="IPR002885">
    <property type="entry name" value="PPR_rpt"/>
</dbReference>